<comment type="similarity">
    <text evidence="1">Belongs to the JARID1 histone demethylase family.</text>
</comment>
<feature type="domain" description="JmjC" evidence="3">
    <location>
        <begin position="264"/>
        <end position="405"/>
    </location>
</feature>
<organism evidence="4">
    <name type="scientific">Micromonas pusilla</name>
    <name type="common">Picoplanktonic green alga</name>
    <name type="synonym">Chromulina pusilla</name>
    <dbReference type="NCBI Taxonomy" id="38833"/>
    <lineage>
        <taxon>Eukaryota</taxon>
        <taxon>Viridiplantae</taxon>
        <taxon>Chlorophyta</taxon>
        <taxon>Mamiellophyceae</taxon>
        <taxon>Mamiellales</taxon>
        <taxon>Mamiellaceae</taxon>
        <taxon>Micromonas</taxon>
    </lineage>
</organism>
<dbReference type="AlphaFoldDB" id="A0A7R9TQ46"/>
<protein>
    <recommendedName>
        <fullName evidence="3">JmjC domain-containing protein</fullName>
    </recommendedName>
</protein>
<dbReference type="Gene3D" id="2.60.120.650">
    <property type="entry name" value="Cupin"/>
    <property type="match status" value="1"/>
</dbReference>
<reference evidence="4" key="1">
    <citation type="submission" date="2021-01" db="EMBL/GenBank/DDBJ databases">
        <authorList>
            <person name="Corre E."/>
            <person name="Pelletier E."/>
            <person name="Niang G."/>
            <person name="Scheremetjew M."/>
            <person name="Finn R."/>
            <person name="Kale V."/>
            <person name="Holt S."/>
            <person name="Cochrane G."/>
            <person name="Meng A."/>
            <person name="Brown T."/>
            <person name="Cohen L."/>
        </authorList>
    </citation>
    <scope>NUCLEOTIDE SEQUENCE</scope>
    <source>
        <strain evidence="4">RCC1614</strain>
    </source>
</reference>
<feature type="region of interest" description="Disordered" evidence="2">
    <location>
        <begin position="167"/>
        <end position="195"/>
    </location>
</feature>
<dbReference type="EMBL" id="HBDY01010613">
    <property type="protein sequence ID" value="CAD8241911.1"/>
    <property type="molecule type" value="Transcribed_RNA"/>
</dbReference>
<evidence type="ECO:0000313" key="4">
    <source>
        <dbReference type="EMBL" id="CAD8241911.1"/>
    </source>
</evidence>
<sequence length="405" mass="44067">MQSGLTSDAAEQVVSDNITPTPTRVVSDATTLGRVALELLSLVAVASEAAELPRWLASAFALAETASLRASANENTPRGGSWGFTWRWPDDAYQIPASIPADAPRIDPQLEIPREDADALTTARFYDEYVKTETPVIVSGCLTRERGWASASETWGDLRTLVRLAEEEEDGGGASNDADGDVEDGTSTVGKMERQLSRRERLVPVEFGGFGDARGRGVCSLRAFVERYLAPSNLSHRDVSDATCAASDTAAVDVAYVSQHALFHQIPSLQRLFSVPVYVLGRLAPEDGAVNAWIGTKNTSTALHRDPYFNVLAQCAGFKYARVYAASQTEYLYPLDVVGAGCENSFTRSAVSVEAPDDAKHPLFKRARYSECLLRPGDALFMPKGAWHHVRGLSTSVSVNFWWSR</sequence>
<dbReference type="SUPFAM" id="SSF51197">
    <property type="entry name" value="Clavaminate synthase-like"/>
    <property type="match status" value="1"/>
</dbReference>
<dbReference type="InterPro" id="IPR003347">
    <property type="entry name" value="JmjC_dom"/>
</dbReference>
<evidence type="ECO:0000256" key="2">
    <source>
        <dbReference type="SAM" id="MobiDB-lite"/>
    </source>
</evidence>
<dbReference type="PROSITE" id="PS51184">
    <property type="entry name" value="JMJC"/>
    <property type="match status" value="1"/>
</dbReference>
<name>A0A7R9TQ46_MICPS</name>
<dbReference type="SMART" id="SM00558">
    <property type="entry name" value="JmjC"/>
    <property type="match status" value="1"/>
</dbReference>
<evidence type="ECO:0000256" key="1">
    <source>
        <dbReference type="ARBA" id="ARBA00006801"/>
    </source>
</evidence>
<dbReference type="InterPro" id="IPR041667">
    <property type="entry name" value="Cupin_8"/>
</dbReference>
<proteinExistence type="inferred from homology"/>
<dbReference type="Pfam" id="PF13621">
    <property type="entry name" value="Cupin_8"/>
    <property type="match status" value="1"/>
</dbReference>
<accession>A0A7R9TQ46</accession>
<dbReference type="PANTHER" id="PTHR12461:SF105">
    <property type="entry name" value="HYPOXIA-INDUCIBLE FACTOR 1-ALPHA INHIBITOR"/>
    <property type="match status" value="1"/>
</dbReference>
<dbReference type="PANTHER" id="PTHR12461">
    <property type="entry name" value="HYPOXIA-INDUCIBLE FACTOR 1 ALPHA INHIBITOR-RELATED"/>
    <property type="match status" value="1"/>
</dbReference>
<gene>
    <name evidence="4" type="ORF">MPUS1402_LOCUS7986</name>
</gene>
<evidence type="ECO:0000259" key="3">
    <source>
        <dbReference type="PROSITE" id="PS51184"/>
    </source>
</evidence>